<dbReference type="GO" id="GO:0020037">
    <property type="term" value="F:heme binding"/>
    <property type="evidence" value="ECO:0007669"/>
    <property type="project" value="InterPro"/>
</dbReference>
<dbReference type="SUPFAM" id="SSF82093">
    <property type="entry name" value="Heme chaperone CcmE"/>
    <property type="match status" value="1"/>
</dbReference>
<evidence type="ECO:0000256" key="3">
    <source>
        <dbReference type="ARBA" id="ARBA00022748"/>
    </source>
</evidence>
<dbReference type="STRING" id="142842.SAMN02745118_02247"/>
<evidence type="ECO:0000256" key="4">
    <source>
        <dbReference type="ARBA" id="ARBA00023136"/>
    </source>
</evidence>
<keyword evidence="4" id="KW-0472">Membrane</keyword>
<dbReference type="Gene3D" id="2.40.50.140">
    <property type="entry name" value="Nucleic acid-binding proteins"/>
    <property type="match status" value="1"/>
</dbReference>
<dbReference type="GO" id="GO:0017004">
    <property type="term" value="P:cytochrome complex assembly"/>
    <property type="evidence" value="ECO:0007669"/>
    <property type="project" value="UniProtKB-KW"/>
</dbReference>
<name>A0A1T4PPF6_9FIRM</name>
<evidence type="ECO:0000256" key="1">
    <source>
        <dbReference type="ARBA" id="ARBA00004370"/>
    </source>
</evidence>
<dbReference type="AlphaFoldDB" id="A0A1T4PPF6"/>
<gene>
    <name evidence="5" type="ORF">SAMN02745118_02247</name>
</gene>
<keyword evidence="2" id="KW-0479">Metal-binding</keyword>
<sequence>MTKKTKMGIGILILLIGFGYLLFSGISGSSSYFLTIEEVLAKGDEVYGQPLKVSGTIIGDSIDWQPEEIQLNFKIKEKEGNKTILVKYDGVKPDNFKEGVTAIVQGEYTQDQYFRADDLMLKCPSKYEAKNPERVKKE</sequence>
<keyword evidence="2" id="KW-0408">Iron</keyword>
<dbReference type="InterPro" id="IPR036127">
    <property type="entry name" value="CcmE-like_sf"/>
</dbReference>
<keyword evidence="2" id="KW-0349">Heme</keyword>
<accession>A0A1T4PPF6</accession>
<evidence type="ECO:0000313" key="5">
    <source>
        <dbReference type="EMBL" id="SJZ93107.1"/>
    </source>
</evidence>
<dbReference type="EMBL" id="FUWM01000020">
    <property type="protein sequence ID" value="SJZ93107.1"/>
    <property type="molecule type" value="Genomic_DNA"/>
</dbReference>
<organism evidence="5 6">
    <name type="scientific">Selenihalanaerobacter shriftii</name>
    <dbReference type="NCBI Taxonomy" id="142842"/>
    <lineage>
        <taxon>Bacteria</taxon>
        <taxon>Bacillati</taxon>
        <taxon>Bacillota</taxon>
        <taxon>Clostridia</taxon>
        <taxon>Halanaerobiales</taxon>
        <taxon>Halobacteroidaceae</taxon>
        <taxon>Selenihalanaerobacter</taxon>
    </lineage>
</organism>
<dbReference type="RefSeq" id="WP_078810689.1">
    <property type="nucleotide sequence ID" value="NZ_FUWM01000020.1"/>
</dbReference>
<keyword evidence="3" id="KW-0201">Cytochrome c-type biogenesis</keyword>
<proteinExistence type="predicted"/>
<dbReference type="GO" id="GO:0017003">
    <property type="term" value="P:protein-heme linkage"/>
    <property type="evidence" value="ECO:0007669"/>
    <property type="project" value="InterPro"/>
</dbReference>
<dbReference type="Proteomes" id="UP000190625">
    <property type="component" value="Unassembled WGS sequence"/>
</dbReference>
<reference evidence="6" key="1">
    <citation type="submission" date="2017-02" db="EMBL/GenBank/DDBJ databases">
        <authorList>
            <person name="Varghese N."/>
            <person name="Submissions S."/>
        </authorList>
    </citation>
    <scope>NUCLEOTIDE SEQUENCE [LARGE SCALE GENOMIC DNA]</scope>
    <source>
        <strain evidence="6">ATCC BAA-73</strain>
    </source>
</reference>
<evidence type="ECO:0000313" key="6">
    <source>
        <dbReference type="Proteomes" id="UP000190625"/>
    </source>
</evidence>
<evidence type="ECO:0000256" key="2">
    <source>
        <dbReference type="ARBA" id="ARBA00022617"/>
    </source>
</evidence>
<dbReference type="Pfam" id="PF03100">
    <property type="entry name" value="CcmE"/>
    <property type="match status" value="1"/>
</dbReference>
<dbReference type="GO" id="GO:0005886">
    <property type="term" value="C:plasma membrane"/>
    <property type="evidence" value="ECO:0007669"/>
    <property type="project" value="InterPro"/>
</dbReference>
<keyword evidence="6" id="KW-1185">Reference proteome</keyword>
<dbReference type="InterPro" id="IPR004329">
    <property type="entry name" value="CcmE"/>
</dbReference>
<dbReference type="InterPro" id="IPR012340">
    <property type="entry name" value="NA-bd_OB-fold"/>
</dbReference>
<protein>
    <submittedName>
        <fullName evidence="5">Cytochrome c-type biogenesis protein CcmE</fullName>
    </submittedName>
</protein>
<comment type="subcellular location">
    <subcellularLocation>
        <location evidence="1">Membrane</location>
    </subcellularLocation>
</comment>
<dbReference type="OrthoDB" id="9794828at2"/>